<dbReference type="EMBL" id="VMNF01000004">
    <property type="protein sequence ID" value="TXC10154.1"/>
    <property type="molecule type" value="Genomic_DNA"/>
</dbReference>
<sequence length="70" mass="7679">MRTSNHVERRLLRTSATNIKTPSTLVGTMMTSCSGCRNWNVGGSKISSHVILSCILKDIDGLKVPWYGAQ</sequence>
<dbReference type="AlphaFoldDB" id="A0A5C6TIT2"/>
<protein>
    <submittedName>
        <fullName evidence="1">Uncharacterized protein</fullName>
    </submittedName>
</protein>
<evidence type="ECO:0000313" key="2">
    <source>
        <dbReference type="Proteomes" id="UP000321331"/>
    </source>
</evidence>
<organism evidence="1 2">
    <name type="scientific">Fusarium oxysporum f. sp. cubense</name>
    <dbReference type="NCBI Taxonomy" id="61366"/>
    <lineage>
        <taxon>Eukaryota</taxon>
        <taxon>Fungi</taxon>
        <taxon>Dikarya</taxon>
        <taxon>Ascomycota</taxon>
        <taxon>Pezizomycotina</taxon>
        <taxon>Sordariomycetes</taxon>
        <taxon>Hypocreomycetidae</taxon>
        <taxon>Hypocreales</taxon>
        <taxon>Nectriaceae</taxon>
        <taxon>Fusarium</taxon>
        <taxon>Fusarium oxysporum species complex</taxon>
    </lineage>
</organism>
<name>A0A5C6TIT2_FUSOC</name>
<dbReference type="PROSITE" id="PS51257">
    <property type="entry name" value="PROKAR_LIPOPROTEIN"/>
    <property type="match status" value="1"/>
</dbReference>
<gene>
    <name evidence="1" type="ORF">FocTR4_00005576</name>
</gene>
<dbReference type="Proteomes" id="UP000321331">
    <property type="component" value="Unassembled WGS sequence"/>
</dbReference>
<evidence type="ECO:0000313" key="1">
    <source>
        <dbReference type="EMBL" id="TXC10154.1"/>
    </source>
</evidence>
<comment type="caution">
    <text evidence="1">The sequence shown here is derived from an EMBL/GenBank/DDBJ whole genome shotgun (WGS) entry which is preliminary data.</text>
</comment>
<accession>A0A5C6TIT2</accession>
<reference evidence="1 2" key="1">
    <citation type="submission" date="2019-07" db="EMBL/GenBank/DDBJ databases">
        <title>The First High-Quality Draft Genome Sequence of the Causal Agent of the Current Panama Disease Epidemic.</title>
        <authorList>
            <person name="Warmington R.J."/>
            <person name="Kay W."/>
            <person name="Jeffries A."/>
            <person name="Bebber D."/>
            <person name="Moore K."/>
            <person name="Studholme D.J."/>
        </authorList>
    </citation>
    <scope>NUCLEOTIDE SEQUENCE [LARGE SCALE GENOMIC DNA]</scope>
    <source>
        <strain evidence="1 2">TR4</strain>
    </source>
</reference>
<proteinExistence type="predicted"/>